<gene>
    <name evidence="2" type="ORF">DCG65_08510</name>
</gene>
<dbReference type="EMBL" id="DMBR01000256">
    <property type="protein sequence ID" value="HAE94589.1"/>
    <property type="molecule type" value="Genomic_DNA"/>
</dbReference>
<keyword evidence="1" id="KW-0812">Transmembrane</keyword>
<feature type="transmembrane region" description="Helical" evidence="1">
    <location>
        <begin position="47"/>
        <end position="64"/>
    </location>
</feature>
<comment type="caution">
    <text evidence="2">The sequence shown here is derived from an EMBL/GenBank/DDBJ whole genome shotgun (WGS) entry which is preliminary data.</text>
</comment>
<protein>
    <recommendedName>
        <fullName evidence="4">MFS transporter</fullName>
    </recommendedName>
</protein>
<evidence type="ECO:0000313" key="2">
    <source>
        <dbReference type="EMBL" id="HAE94589.1"/>
    </source>
</evidence>
<dbReference type="Proteomes" id="UP000259173">
    <property type="component" value="Unassembled WGS sequence"/>
</dbReference>
<evidence type="ECO:0000256" key="1">
    <source>
        <dbReference type="SAM" id="Phobius"/>
    </source>
</evidence>
<dbReference type="AlphaFoldDB" id="A0A3B9L258"/>
<evidence type="ECO:0000313" key="3">
    <source>
        <dbReference type="Proteomes" id="UP000259173"/>
    </source>
</evidence>
<feature type="transmembrane region" description="Helical" evidence="1">
    <location>
        <begin position="6"/>
        <end position="35"/>
    </location>
</feature>
<keyword evidence="1" id="KW-0472">Membrane</keyword>
<reference evidence="2 3" key="1">
    <citation type="journal article" date="2018" name="Nat. Biotechnol.">
        <title>A standardized bacterial taxonomy based on genome phylogeny substantially revises the tree of life.</title>
        <authorList>
            <person name="Parks D.H."/>
            <person name="Chuvochina M."/>
            <person name="Waite D.W."/>
            <person name="Rinke C."/>
            <person name="Skarshewski A."/>
            <person name="Chaumeil P.A."/>
            <person name="Hugenholtz P."/>
        </authorList>
    </citation>
    <scope>NUCLEOTIDE SEQUENCE [LARGE SCALE GENOMIC DNA]</scope>
    <source>
        <strain evidence="2">UBA8557</strain>
    </source>
</reference>
<feature type="transmembrane region" description="Helical" evidence="1">
    <location>
        <begin position="70"/>
        <end position="91"/>
    </location>
</feature>
<feature type="non-terminal residue" evidence="2">
    <location>
        <position position="1"/>
    </location>
</feature>
<keyword evidence="1" id="KW-1133">Transmembrane helix</keyword>
<name>A0A3B9L258_9PROT</name>
<organism evidence="2 3">
    <name type="scientific">Hyphomonas atlantica</name>
    <dbReference type="NCBI Taxonomy" id="1280948"/>
    <lineage>
        <taxon>Bacteria</taxon>
        <taxon>Pseudomonadati</taxon>
        <taxon>Pseudomonadota</taxon>
        <taxon>Alphaproteobacteria</taxon>
        <taxon>Hyphomonadales</taxon>
        <taxon>Hyphomonadaceae</taxon>
        <taxon>Hyphomonas</taxon>
    </lineage>
</organism>
<proteinExistence type="predicted"/>
<accession>A0A3B9L258</accession>
<evidence type="ECO:0008006" key="4">
    <source>
        <dbReference type="Google" id="ProtNLM"/>
    </source>
</evidence>
<sequence length="99" mass="10178">LGAYFTGAFLAALLGQGTGAFMWSVPMVIGLYGLAQFVSGEMAQNRVLSISGTAAIASTVPAVLLMNTPYIVLLGSAVAAISVFLPGILLMRNEPSETV</sequence>